<dbReference type="Pfam" id="PF12833">
    <property type="entry name" value="HTH_18"/>
    <property type="match status" value="1"/>
</dbReference>
<gene>
    <name evidence="5" type="primary">adaA_7</name>
    <name evidence="5" type="ORF">DSM106044_02347</name>
</gene>
<dbReference type="EC" id="2.1.1.-" evidence="5"/>
<evidence type="ECO:0000259" key="4">
    <source>
        <dbReference type="PROSITE" id="PS01124"/>
    </source>
</evidence>
<dbReference type="Proteomes" id="UP000306509">
    <property type="component" value="Unassembled WGS sequence"/>
</dbReference>
<dbReference type="GO" id="GO:0008168">
    <property type="term" value="F:methyltransferase activity"/>
    <property type="evidence" value="ECO:0007669"/>
    <property type="project" value="UniProtKB-KW"/>
</dbReference>
<feature type="domain" description="HTH araC/xylS-type" evidence="4">
    <location>
        <begin position="20"/>
        <end position="118"/>
    </location>
</feature>
<evidence type="ECO:0000256" key="3">
    <source>
        <dbReference type="ARBA" id="ARBA00023163"/>
    </source>
</evidence>
<accession>A0A4U8Q7B5</accession>
<evidence type="ECO:0000256" key="1">
    <source>
        <dbReference type="ARBA" id="ARBA00023015"/>
    </source>
</evidence>
<dbReference type="InterPro" id="IPR018062">
    <property type="entry name" value="HTH_AraC-typ_CS"/>
</dbReference>
<evidence type="ECO:0000256" key="2">
    <source>
        <dbReference type="ARBA" id="ARBA00023125"/>
    </source>
</evidence>
<dbReference type="GO" id="GO:0003700">
    <property type="term" value="F:DNA-binding transcription factor activity"/>
    <property type="evidence" value="ECO:0007669"/>
    <property type="project" value="InterPro"/>
</dbReference>
<evidence type="ECO:0000313" key="5">
    <source>
        <dbReference type="EMBL" id="TLD00771.1"/>
    </source>
</evidence>
<dbReference type="InterPro" id="IPR018060">
    <property type="entry name" value="HTH_AraC"/>
</dbReference>
<dbReference type="GO" id="GO:0043565">
    <property type="term" value="F:sequence-specific DNA binding"/>
    <property type="evidence" value="ECO:0007669"/>
    <property type="project" value="InterPro"/>
</dbReference>
<dbReference type="AlphaFoldDB" id="A0A4U8Q7B5"/>
<dbReference type="SUPFAM" id="SSF46689">
    <property type="entry name" value="Homeodomain-like"/>
    <property type="match status" value="2"/>
</dbReference>
<dbReference type="InterPro" id="IPR050204">
    <property type="entry name" value="AraC_XylS_family_regulators"/>
</dbReference>
<dbReference type="PROSITE" id="PS00041">
    <property type="entry name" value="HTH_ARAC_FAMILY_1"/>
    <property type="match status" value="1"/>
</dbReference>
<dbReference type="InterPro" id="IPR009057">
    <property type="entry name" value="Homeodomain-like_sf"/>
</dbReference>
<reference evidence="5 6" key="1">
    <citation type="journal article" date="2019" name="Anaerobe">
        <title>Detection of Robinsoniella peoriensis in multiple bone samples of a trauma patient.</title>
        <authorList>
            <person name="Schrottner P."/>
            <person name="Hartwich K."/>
            <person name="Bunk B."/>
            <person name="Schober I."/>
            <person name="Helbig S."/>
            <person name="Rudolph W.W."/>
            <person name="Gunzer F."/>
        </authorList>
    </citation>
    <scope>NUCLEOTIDE SEQUENCE [LARGE SCALE GENOMIC DNA]</scope>
    <source>
        <strain evidence="5 6">DSM 106044</strain>
    </source>
</reference>
<dbReference type="EMBL" id="QGQD01000047">
    <property type="protein sequence ID" value="TLD00771.1"/>
    <property type="molecule type" value="Genomic_DNA"/>
</dbReference>
<keyword evidence="1" id="KW-0805">Transcription regulation</keyword>
<keyword evidence="5" id="KW-0808">Transferase</keyword>
<comment type="caution">
    <text evidence="5">The sequence shown here is derived from an EMBL/GenBank/DDBJ whole genome shotgun (WGS) entry which is preliminary data.</text>
</comment>
<dbReference type="PRINTS" id="PR00032">
    <property type="entry name" value="HTHARAC"/>
</dbReference>
<organism evidence="5 6">
    <name type="scientific">Robinsoniella peoriensis</name>
    <dbReference type="NCBI Taxonomy" id="180332"/>
    <lineage>
        <taxon>Bacteria</taxon>
        <taxon>Bacillati</taxon>
        <taxon>Bacillota</taxon>
        <taxon>Clostridia</taxon>
        <taxon>Lachnospirales</taxon>
        <taxon>Lachnospiraceae</taxon>
        <taxon>Robinsoniella</taxon>
    </lineage>
</organism>
<keyword evidence="6" id="KW-1185">Reference proteome</keyword>
<name>A0A4U8Q7B5_9FIRM</name>
<dbReference type="SMART" id="SM00342">
    <property type="entry name" value="HTH_ARAC"/>
    <property type="match status" value="1"/>
</dbReference>
<protein>
    <submittedName>
        <fullName evidence="5">Methylphosphotriester-DNA--protein-cysteine S-methyltransferase</fullName>
        <ecNumber evidence="5">2.1.1.-</ecNumber>
    </submittedName>
</protein>
<proteinExistence type="predicted"/>
<evidence type="ECO:0000313" key="6">
    <source>
        <dbReference type="Proteomes" id="UP000306509"/>
    </source>
</evidence>
<dbReference type="PROSITE" id="PS01124">
    <property type="entry name" value="HTH_ARAC_FAMILY_2"/>
    <property type="match status" value="1"/>
</dbReference>
<dbReference type="PANTHER" id="PTHR46796">
    <property type="entry name" value="HTH-TYPE TRANSCRIPTIONAL ACTIVATOR RHAS-RELATED"/>
    <property type="match status" value="1"/>
</dbReference>
<keyword evidence="5" id="KW-0489">Methyltransferase</keyword>
<keyword evidence="2" id="KW-0238">DNA-binding</keyword>
<keyword evidence="3" id="KW-0804">Transcription</keyword>
<dbReference type="GO" id="GO:0032259">
    <property type="term" value="P:methylation"/>
    <property type="evidence" value="ECO:0007669"/>
    <property type="project" value="UniProtKB-KW"/>
</dbReference>
<dbReference type="Gene3D" id="1.10.10.60">
    <property type="entry name" value="Homeodomain-like"/>
    <property type="match status" value="2"/>
</dbReference>
<dbReference type="STRING" id="180332.GCA_000797495_00060"/>
<sequence>MLEGLVQDTGLSSPGNSDIAATVEYLQMHYQEAVSIDALLEKVHFSKFHFIRLFKKQVGTTPYSYLTGYRISQSKRLLCTTHDSISDIANQVGFTGESNFIHQFKSIVGETPAAYRKNNWGF</sequence>
<dbReference type="InterPro" id="IPR020449">
    <property type="entry name" value="Tscrpt_reg_AraC-type_HTH"/>
</dbReference>